<evidence type="ECO:0000256" key="3">
    <source>
        <dbReference type="RuleBase" id="RU003616"/>
    </source>
</evidence>
<reference evidence="5" key="1">
    <citation type="submission" date="2019-09" db="EMBL/GenBank/DDBJ databases">
        <title>Draft genome information of white flower Hibiscus syriacus.</title>
        <authorList>
            <person name="Kim Y.-M."/>
        </authorList>
    </citation>
    <scope>NUCLEOTIDE SEQUENCE [LARGE SCALE GENOMIC DNA]</scope>
    <source>
        <strain evidence="5">YM2019G1</strain>
    </source>
</reference>
<comment type="similarity">
    <text evidence="2 3">Belongs to the small heat shock protein (HSP20) family.</text>
</comment>
<evidence type="ECO:0000313" key="5">
    <source>
        <dbReference type="EMBL" id="KAE8681741.1"/>
    </source>
</evidence>
<dbReference type="Proteomes" id="UP000436088">
    <property type="component" value="Unassembled WGS sequence"/>
</dbReference>
<keyword evidence="6" id="KW-1185">Reference proteome</keyword>
<evidence type="ECO:0000256" key="1">
    <source>
        <dbReference type="ARBA" id="ARBA00023016"/>
    </source>
</evidence>
<dbReference type="Gene3D" id="2.60.40.790">
    <property type="match status" value="1"/>
</dbReference>
<protein>
    <submittedName>
        <fullName evidence="5">15.7 kDa heat shock protein, peroxisomal</fullName>
    </submittedName>
</protein>
<evidence type="ECO:0000313" key="6">
    <source>
        <dbReference type="Proteomes" id="UP000436088"/>
    </source>
</evidence>
<name>A0A6A2YQR1_HIBSY</name>
<dbReference type="PROSITE" id="PS01031">
    <property type="entry name" value="SHSP"/>
    <property type="match status" value="1"/>
</dbReference>
<comment type="caution">
    <text evidence="5">The sequence shown here is derived from an EMBL/GenBank/DDBJ whole genome shotgun (WGS) entry which is preliminary data.</text>
</comment>
<evidence type="ECO:0000256" key="2">
    <source>
        <dbReference type="PROSITE-ProRule" id="PRU00285"/>
    </source>
</evidence>
<dbReference type="PANTHER" id="PTHR11527">
    <property type="entry name" value="HEAT-SHOCK PROTEIN 20 FAMILY MEMBER"/>
    <property type="match status" value="1"/>
</dbReference>
<evidence type="ECO:0000259" key="4">
    <source>
        <dbReference type="PROSITE" id="PS01031"/>
    </source>
</evidence>
<dbReference type="Pfam" id="PF00011">
    <property type="entry name" value="HSP20"/>
    <property type="match status" value="1"/>
</dbReference>
<dbReference type="InterPro" id="IPR008978">
    <property type="entry name" value="HSP20-like_chaperone"/>
</dbReference>
<dbReference type="InterPro" id="IPR031107">
    <property type="entry name" value="Small_HSP"/>
</dbReference>
<proteinExistence type="inferred from homology"/>
<accession>A0A6A2YQR1</accession>
<organism evidence="5 6">
    <name type="scientific">Hibiscus syriacus</name>
    <name type="common">Rose of Sharon</name>
    <dbReference type="NCBI Taxonomy" id="106335"/>
    <lineage>
        <taxon>Eukaryota</taxon>
        <taxon>Viridiplantae</taxon>
        <taxon>Streptophyta</taxon>
        <taxon>Embryophyta</taxon>
        <taxon>Tracheophyta</taxon>
        <taxon>Spermatophyta</taxon>
        <taxon>Magnoliopsida</taxon>
        <taxon>eudicotyledons</taxon>
        <taxon>Gunneridae</taxon>
        <taxon>Pentapetalae</taxon>
        <taxon>rosids</taxon>
        <taxon>malvids</taxon>
        <taxon>Malvales</taxon>
        <taxon>Malvaceae</taxon>
        <taxon>Malvoideae</taxon>
        <taxon>Hibiscus</taxon>
    </lineage>
</organism>
<gene>
    <name evidence="5" type="ORF">F3Y22_tig00111309pilonHSYRG00070</name>
</gene>
<dbReference type="AlphaFoldDB" id="A0A6A2YQR1"/>
<dbReference type="SUPFAM" id="SSF49764">
    <property type="entry name" value="HSP20-like chaperones"/>
    <property type="match status" value="1"/>
</dbReference>
<sequence>MLCVLIDILIIDRPDDAWQERSIVAEDVYVCNRVHLPLKCREYQKLKESGLDDMKKAMDKPKPREHSGYSRVFVHPFNTGIYKLSFPSLLRAFELRQYKHMADGIFGHPFRRLFWSPPIFREWSGSTALMDWLESPTAHIFKINVPGYSREDIKVQRGTGRADFSREIELPENVKVDQIKAQVEHGVLTIVVPKDSTPKPSKVRNINITRNFKG</sequence>
<feature type="domain" description="SHSP" evidence="4">
    <location>
        <begin position="109"/>
        <end position="209"/>
    </location>
</feature>
<keyword evidence="1 5" id="KW-0346">Stress response</keyword>
<dbReference type="EMBL" id="VEPZ02001301">
    <property type="protein sequence ID" value="KAE8681741.1"/>
    <property type="molecule type" value="Genomic_DNA"/>
</dbReference>
<dbReference type="InterPro" id="IPR002068">
    <property type="entry name" value="A-crystallin/Hsp20_dom"/>
</dbReference>